<name>A0A1I7BQM3_9FLAO</name>
<feature type="signal peptide" evidence="1">
    <location>
        <begin position="1"/>
        <end position="19"/>
    </location>
</feature>
<dbReference type="Proteomes" id="UP000236454">
    <property type="component" value="Unassembled WGS sequence"/>
</dbReference>
<evidence type="ECO:0000313" key="2">
    <source>
        <dbReference type="EMBL" id="SFT89477.1"/>
    </source>
</evidence>
<evidence type="ECO:0000256" key="1">
    <source>
        <dbReference type="SAM" id="SignalP"/>
    </source>
</evidence>
<dbReference type="EMBL" id="FPAS01000006">
    <property type="protein sequence ID" value="SFT89477.1"/>
    <property type="molecule type" value="Genomic_DNA"/>
</dbReference>
<reference evidence="2 3" key="1">
    <citation type="submission" date="2016-10" db="EMBL/GenBank/DDBJ databases">
        <authorList>
            <person name="de Groot N.N."/>
        </authorList>
    </citation>
    <scope>NUCLEOTIDE SEQUENCE [LARGE SCALE GENOMIC DNA]</scope>
    <source>
        <strain evidence="2 3">CGMCC 1.7005</strain>
    </source>
</reference>
<feature type="chain" id="PRO_5014686544" evidence="1">
    <location>
        <begin position="20"/>
        <end position="122"/>
    </location>
</feature>
<dbReference type="RefSeq" id="WP_090252756.1">
    <property type="nucleotide sequence ID" value="NZ_FPAS01000006.1"/>
</dbReference>
<dbReference type="AlphaFoldDB" id="A0A1I7BQM3"/>
<accession>A0A1I7BQM3</accession>
<gene>
    <name evidence="2" type="ORF">SAMN05216474_3002</name>
</gene>
<evidence type="ECO:0000313" key="3">
    <source>
        <dbReference type="Proteomes" id="UP000236454"/>
    </source>
</evidence>
<dbReference type="STRING" id="477690.SAMN05216474_3002"/>
<keyword evidence="1" id="KW-0732">Signal</keyword>
<proteinExistence type="predicted"/>
<protein>
    <submittedName>
        <fullName evidence="2">Uncharacterized protein</fullName>
    </submittedName>
</protein>
<sequence length="122" mass="13761">MKKLFAFLLVVTCSFLSFGQENQAVAQGTETTFSENVAKGVFSFILPEGTSAEEVEKNSAYYTSFFTVEYDATTRKATLKMADNTAESRHVVVRFLISNKVRTVKLGNTEYTVSEFYEKHLK</sequence>
<keyword evidence="3" id="KW-1185">Reference proteome</keyword>
<organism evidence="2 3">
    <name type="scientific">Lishizhenia tianjinensis</name>
    <dbReference type="NCBI Taxonomy" id="477690"/>
    <lineage>
        <taxon>Bacteria</taxon>
        <taxon>Pseudomonadati</taxon>
        <taxon>Bacteroidota</taxon>
        <taxon>Flavobacteriia</taxon>
        <taxon>Flavobacteriales</taxon>
        <taxon>Crocinitomicaceae</taxon>
        <taxon>Lishizhenia</taxon>
    </lineage>
</organism>